<feature type="chain" id="PRO_5012481314" description="Cytochrome c domain-containing protein" evidence="1">
    <location>
        <begin position="25"/>
        <end position="299"/>
    </location>
</feature>
<reference evidence="3" key="1">
    <citation type="submission" date="2017-02" db="EMBL/GenBank/DDBJ databases">
        <authorList>
            <person name="Daims H."/>
        </authorList>
    </citation>
    <scope>NUCLEOTIDE SEQUENCE [LARGE SCALE GENOMIC DNA]</scope>
</reference>
<feature type="signal peptide" evidence="1">
    <location>
        <begin position="1"/>
        <end position="24"/>
    </location>
</feature>
<accession>A0A1R4H643</accession>
<dbReference type="EMBL" id="FUKJ01000150">
    <property type="protein sequence ID" value="SJM91659.1"/>
    <property type="molecule type" value="Genomic_DNA"/>
</dbReference>
<dbReference type="AlphaFoldDB" id="A0A1R4H643"/>
<organism evidence="2 3">
    <name type="scientific">Crenothrix polyspora</name>
    <dbReference type="NCBI Taxonomy" id="360316"/>
    <lineage>
        <taxon>Bacteria</taxon>
        <taxon>Pseudomonadati</taxon>
        <taxon>Pseudomonadota</taxon>
        <taxon>Gammaproteobacteria</taxon>
        <taxon>Methylococcales</taxon>
        <taxon>Crenotrichaceae</taxon>
        <taxon>Crenothrix</taxon>
    </lineage>
</organism>
<dbReference type="Proteomes" id="UP000195442">
    <property type="component" value="Unassembled WGS sequence"/>
</dbReference>
<evidence type="ECO:0000313" key="3">
    <source>
        <dbReference type="Proteomes" id="UP000195442"/>
    </source>
</evidence>
<keyword evidence="1" id="KW-0732">Signal</keyword>
<dbReference type="RefSeq" id="WP_087146629.1">
    <property type="nucleotide sequence ID" value="NZ_FUKJ01000150.1"/>
</dbReference>
<dbReference type="OrthoDB" id="5575375at2"/>
<protein>
    <recommendedName>
        <fullName evidence="4">Cytochrome c domain-containing protein</fullName>
    </recommendedName>
</protein>
<evidence type="ECO:0008006" key="4">
    <source>
        <dbReference type="Google" id="ProtNLM"/>
    </source>
</evidence>
<sequence>MNKKMLSVAVLVAGTMGAMTDASAFPEYVVPTGAKGCTDCHLTDEGEGFKPGILDAAKGGLPGLKEFLHPTPVAAGNTKPVLHLINKQWDVTVGSSPLVIPLLVSDAEDDMFAVNISTPTNGLPVKGAVLSQERTDVESNLPAIDFKWQPTAAQANKTYTVNFTVQEKSAGHKLLSNAVTANITVWPARQSATKNVSQFKVQRAQWSNNSLNLAGAVVFKSGLTTAQRNAALKTLSLKMRTNSGFSVGAASHLTVDANGNWKKSVSLKATTVPCTVKLEYEGLNATSPVKLAPKKTCLQ</sequence>
<evidence type="ECO:0000256" key="1">
    <source>
        <dbReference type="SAM" id="SignalP"/>
    </source>
</evidence>
<evidence type="ECO:0000313" key="2">
    <source>
        <dbReference type="EMBL" id="SJM91659.1"/>
    </source>
</evidence>
<gene>
    <name evidence="2" type="ORF">CRENPOLYSF2_2330002</name>
</gene>
<keyword evidence="3" id="KW-1185">Reference proteome</keyword>
<name>A0A1R4H643_9GAMM</name>
<proteinExistence type="predicted"/>